<protein>
    <recommendedName>
        <fullName evidence="4">Cns1/TTC4 wheel domain-containing protein</fullName>
    </recommendedName>
</protein>
<keyword evidence="2" id="KW-0802">TPR repeat</keyword>
<reference evidence="5" key="1">
    <citation type="submission" date="2007-07" db="EMBL/GenBank/DDBJ databases">
        <title>PCAP assembly of the Caenorhabditis remanei genome.</title>
        <authorList>
            <consortium name="The Caenorhabditis remanei Sequencing Consortium"/>
            <person name="Wilson R.K."/>
        </authorList>
    </citation>
    <scope>NUCLEOTIDE SEQUENCE [LARGE SCALE GENOMIC DNA]</scope>
    <source>
        <strain evidence="5">PB4641</strain>
    </source>
</reference>
<dbReference type="SUPFAM" id="SSF48452">
    <property type="entry name" value="TPR-like"/>
    <property type="match status" value="1"/>
</dbReference>
<accession>E3M4R7</accession>
<sequence>MNHKYSPIELPQKKKWTEDERAALAQKLDDDLDRFMEEMAAKKAEKPEPRKPFDFDEWCKEIDQHPAFMKEMPKDGKYKDTIEALQAMKYDKEDDEDKQQNAEHHKNEGNKHFKFKKYRWATDCYSNGGYITLSKLKQLILFEGIKENCPDRKLNAVLYFNRAAAQKHIGNLRSAIKDCSMGRKFDPTHLKGVIRGAECLLELEYAKDALNWIESSKKIFAFTKETSETPDLTEDEKKYIDELEKTRVKAVELSLKEERDKRKSRAEERKETEAKKKLLDALKERNLNLSPRVPFDHPELMDMARLTVSLPLMHTHECVKFDDDSNLVWPILLQYPEAGQTDVLTETSELTAIGELLKEVFREPAQWDPEHKFQFDNVRFFVSDQYDEYLTEVYEWNDFKTILSLPGNQIKQGLPVIMILTKEKAAESLEALSEGENKYVAK</sequence>
<dbReference type="CDD" id="cd21377">
    <property type="entry name" value="CTWD_Cns1-like"/>
    <property type="match status" value="1"/>
</dbReference>
<evidence type="ECO:0000256" key="3">
    <source>
        <dbReference type="SAM" id="Coils"/>
    </source>
</evidence>
<dbReference type="OMA" id="HWAINRY"/>
<dbReference type="Gene3D" id="1.25.40.10">
    <property type="entry name" value="Tetratricopeptide repeat domain"/>
    <property type="match status" value="1"/>
</dbReference>
<proteinExistence type="predicted"/>
<feature type="coiled-coil region" evidence="3">
    <location>
        <begin position="255"/>
        <end position="285"/>
    </location>
</feature>
<dbReference type="GO" id="GO:0005634">
    <property type="term" value="C:nucleus"/>
    <property type="evidence" value="ECO:0007669"/>
    <property type="project" value="TreeGrafter"/>
</dbReference>
<evidence type="ECO:0000256" key="2">
    <source>
        <dbReference type="ARBA" id="ARBA00022803"/>
    </source>
</evidence>
<organism evidence="6">
    <name type="scientific">Caenorhabditis remanei</name>
    <name type="common">Caenorhabditis vulgaris</name>
    <dbReference type="NCBI Taxonomy" id="31234"/>
    <lineage>
        <taxon>Eukaryota</taxon>
        <taxon>Metazoa</taxon>
        <taxon>Ecdysozoa</taxon>
        <taxon>Nematoda</taxon>
        <taxon>Chromadorea</taxon>
        <taxon>Rhabditida</taxon>
        <taxon>Rhabditina</taxon>
        <taxon>Rhabditomorpha</taxon>
        <taxon>Rhabditoidea</taxon>
        <taxon>Rhabditidae</taxon>
        <taxon>Peloderinae</taxon>
        <taxon>Caenorhabditis</taxon>
    </lineage>
</organism>
<dbReference type="STRING" id="31234.E3M4R7"/>
<dbReference type="PANTHER" id="PTHR46035">
    <property type="entry name" value="TETRATRICOPEPTIDE REPEAT PROTEIN 4"/>
    <property type="match status" value="1"/>
</dbReference>
<dbReference type="Proteomes" id="UP000008281">
    <property type="component" value="Unassembled WGS sequence"/>
</dbReference>
<dbReference type="InParanoid" id="E3M4R7"/>
<name>E3M4R7_CAERE</name>
<dbReference type="HOGENOM" id="CLU_040446_2_0_1"/>
<dbReference type="GO" id="GO:0006457">
    <property type="term" value="P:protein folding"/>
    <property type="evidence" value="ECO:0007669"/>
    <property type="project" value="TreeGrafter"/>
</dbReference>
<gene>
    <name evidence="5" type="ORF">CRE_11803</name>
</gene>
<dbReference type="Pfam" id="PF18972">
    <property type="entry name" value="Wheel"/>
    <property type="match status" value="1"/>
</dbReference>
<evidence type="ECO:0000259" key="4">
    <source>
        <dbReference type="Pfam" id="PF18972"/>
    </source>
</evidence>
<evidence type="ECO:0000313" key="5">
    <source>
        <dbReference type="EMBL" id="EFO91530.1"/>
    </source>
</evidence>
<dbReference type="GO" id="GO:0005829">
    <property type="term" value="C:cytosol"/>
    <property type="evidence" value="ECO:0007669"/>
    <property type="project" value="TreeGrafter"/>
</dbReference>
<evidence type="ECO:0000313" key="6">
    <source>
        <dbReference type="Proteomes" id="UP000008281"/>
    </source>
</evidence>
<keyword evidence="6" id="KW-1185">Reference proteome</keyword>
<dbReference type="OrthoDB" id="420195at2759"/>
<dbReference type="AlphaFoldDB" id="E3M4R7"/>
<dbReference type="InterPro" id="IPR011990">
    <property type="entry name" value="TPR-like_helical_dom_sf"/>
</dbReference>
<keyword evidence="3" id="KW-0175">Coiled coil</keyword>
<feature type="domain" description="Cns1/TTC4 wheel" evidence="4">
    <location>
        <begin position="322"/>
        <end position="430"/>
    </location>
</feature>
<keyword evidence="1" id="KW-0677">Repeat</keyword>
<dbReference type="GO" id="GO:0051879">
    <property type="term" value="F:Hsp90 protein binding"/>
    <property type="evidence" value="ECO:0007669"/>
    <property type="project" value="InterPro"/>
</dbReference>
<dbReference type="eggNOG" id="KOG0551">
    <property type="taxonomic scope" value="Eukaryota"/>
</dbReference>
<dbReference type="PANTHER" id="PTHR46035:SF1">
    <property type="entry name" value="TETRATRICOPEPTIDE REPEAT PROTEIN 4"/>
    <property type="match status" value="1"/>
</dbReference>
<evidence type="ECO:0000256" key="1">
    <source>
        <dbReference type="ARBA" id="ARBA00022737"/>
    </source>
</evidence>
<dbReference type="EMBL" id="DS268424">
    <property type="protein sequence ID" value="EFO91530.1"/>
    <property type="molecule type" value="Genomic_DNA"/>
</dbReference>
<dbReference type="InterPro" id="IPR044059">
    <property type="entry name" value="Csn1/TTC4_wheel"/>
</dbReference>
<dbReference type="GO" id="GO:0030544">
    <property type="term" value="F:Hsp70 protein binding"/>
    <property type="evidence" value="ECO:0007669"/>
    <property type="project" value="TreeGrafter"/>
</dbReference>
<dbReference type="FunCoup" id="E3M4R7">
    <property type="interactions" value="3349"/>
</dbReference>